<dbReference type="PROSITE" id="PS50977">
    <property type="entry name" value="HTH_TETR_2"/>
    <property type="match status" value="2"/>
</dbReference>
<proteinExistence type="predicted"/>
<gene>
    <name evidence="6" type="ORF">PDUR_02950</name>
</gene>
<dbReference type="Pfam" id="PF00440">
    <property type="entry name" value="TetR_N"/>
    <property type="match status" value="2"/>
</dbReference>
<name>A0A089HL12_PAEDU</name>
<dbReference type="PRINTS" id="PR00455">
    <property type="entry name" value="HTHTETR"/>
</dbReference>
<sequence length="259" mass="29532">MSDNTKEKIKNAAEELITRKGYKDTSVKDIAKSAEVAVGTIYRYYKSKDEILTDMGRLDLKDVSYSQDRRRKQIMEAALDVFGTKGYTRTNMEDIAREIGMSKGSIYQYFESKDKLFISMIKESAQMQTIFNRTENGTEQATIEDVLTGIGMTFLSIFKDPQKIKLVRVIIGESPNFPEIGELFLHGVVEEAAERLGKLLKLHVPSGMDPVLVVRLFIGSLWSFVMLQEMIPAKSKKYDYQDVVKNAVRIFRYGAFSKE</sequence>
<evidence type="ECO:0000259" key="5">
    <source>
        <dbReference type="PROSITE" id="PS50977"/>
    </source>
</evidence>
<dbReference type="PANTHER" id="PTHR43479">
    <property type="entry name" value="ACREF/ENVCD OPERON REPRESSOR-RELATED"/>
    <property type="match status" value="1"/>
</dbReference>
<feature type="DNA-binding region" description="H-T-H motif" evidence="4">
    <location>
        <begin position="91"/>
        <end position="110"/>
    </location>
</feature>
<evidence type="ECO:0000256" key="3">
    <source>
        <dbReference type="ARBA" id="ARBA00023163"/>
    </source>
</evidence>
<dbReference type="InterPro" id="IPR039536">
    <property type="entry name" value="TetR_C_Proteobacteria"/>
</dbReference>
<dbReference type="GO" id="GO:0045892">
    <property type="term" value="P:negative regulation of DNA-templated transcription"/>
    <property type="evidence" value="ECO:0007669"/>
    <property type="project" value="UniProtKB-ARBA"/>
</dbReference>
<feature type="DNA-binding region" description="H-T-H motif" evidence="4">
    <location>
        <begin position="26"/>
        <end position="45"/>
    </location>
</feature>
<dbReference type="InterPro" id="IPR036271">
    <property type="entry name" value="Tet_transcr_reg_TetR-rel_C_sf"/>
</dbReference>
<dbReference type="eggNOG" id="COG1309">
    <property type="taxonomic scope" value="Bacteria"/>
</dbReference>
<keyword evidence="2 4" id="KW-0238">DNA-binding</keyword>
<organism evidence="6 7">
    <name type="scientific">Paenibacillus durus</name>
    <name type="common">Paenibacillus azotofixans</name>
    <dbReference type="NCBI Taxonomy" id="44251"/>
    <lineage>
        <taxon>Bacteria</taxon>
        <taxon>Bacillati</taxon>
        <taxon>Bacillota</taxon>
        <taxon>Bacilli</taxon>
        <taxon>Bacillales</taxon>
        <taxon>Paenibacillaceae</taxon>
        <taxon>Paenibacillus</taxon>
    </lineage>
</organism>
<dbReference type="InterPro" id="IPR001647">
    <property type="entry name" value="HTH_TetR"/>
</dbReference>
<dbReference type="GO" id="GO:0003677">
    <property type="term" value="F:DNA binding"/>
    <property type="evidence" value="ECO:0007669"/>
    <property type="project" value="UniProtKB-UniRule"/>
</dbReference>
<dbReference type="InterPro" id="IPR050624">
    <property type="entry name" value="HTH-type_Tx_Regulator"/>
</dbReference>
<evidence type="ECO:0000256" key="2">
    <source>
        <dbReference type="ARBA" id="ARBA00023125"/>
    </source>
</evidence>
<dbReference type="SUPFAM" id="SSF48498">
    <property type="entry name" value="Tetracyclin repressor-like, C-terminal domain"/>
    <property type="match status" value="1"/>
</dbReference>
<evidence type="ECO:0000313" key="7">
    <source>
        <dbReference type="Proteomes" id="UP000029409"/>
    </source>
</evidence>
<dbReference type="FunFam" id="1.10.10.60:FF:000141">
    <property type="entry name" value="TetR family transcriptional regulator"/>
    <property type="match status" value="1"/>
</dbReference>
<dbReference type="PANTHER" id="PTHR43479:SF11">
    <property type="entry name" value="ACREF_ENVCD OPERON REPRESSOR-RELATED"/>
    <property type="match status" value="1"/>
</dbReference>
<dbReference type="SUPFAM" id="SSF46689">
    <property type="entry name" value="Homeodomain-like"/>
    <property type="match status" value="2"/>
</dbReference>
<protein>
    <submittedName>
        <fullName evidence="6">TetR family transcriptional regulator</fullName>
    </submittedName>
</protein>
<reference evidence="6 7" key="1">
    <citation type="submission" date="2014-08" db="EMBL/GenBank/DDBJ databases">
        <title>Comparative genomics of the Paenibacillus odorifer group.</title>
        <authorList>
            <person name="den Bakker H.C."/>
            <person name="Tsai Y.-C."/>
            <person name="Martin N."/>
            <person name="Korlach J."/>
            <person name="Wiedmann M."/>
        </authorList>
    </citation>
    <scope>NUCLEOTIDE SEQUENCE [LARGE SCALE GENOMIC DNA]</scope>
    <source>
        <strain evidence="6 7">DSM 1735</strain>
    </source>
</reference>
<dbReference type="Gene3D" id="1.10.357.10">
    <property type="entry name" value="Tetracycline Repressor, domain 2"/>
    <property type="match status" value="2"/>
</dbReference>
<dbReference type="InterPro" id="IPR009057">
    <property type="entry name" value="Homeodomain-like_sf"/>
</dbReference>
<keyword evidence="3" id="KW-0804">Transcription</keyword>
<evidence type="ECO:0000256" key="1">
    <source>
        <dbReference type="ARBA" id="ARBA00023015"/>
    </source>
</evidence>
<feature type="domain" description="HTH tetR-type" evidence="5">
    <location>
        <begin position="68"/>
        <end position="128"/>
    </location>
</feature>
<dbReference type="EMBL" id="CP009288">
    <property type="protein sequence ID" value="AIQ11078.1"/>
    <property type="molecule type" value="Genomic_DNA"/>
</dbReference>
<dbReference type="Pfam" id="PF14246">
    <property type="entry name" value="TetR_C_7"/>
    <property type="match status" value="1"/>
</dbReference>
<dbReference type="STRING" id="44251.PDUR_02950"/>
<accession>A0A089HL12</accession>
<dbReference type="AlphaFoldDB" id="A0A089HL12"/>
<dbReference type="OrthoDB" id="9809994at2"/>
<keyword evidence="7" id="KW-1185">Reference proteome</keyword>
<evidence type="ECO:0000256" key="4">
    <source>
        <dbReference type="PROSITE-ProRule" id="PRU00335"/>
    </source>
</evidence>
<dbReference type="Proteomes" id="UP000029409">
    <property type="component" value="Chromosome"/>
</dbReference>
<dbReference type="KEGG" id="pdu:PDUR_02950"/>
<evidence type="ECO:0000313" key="6">
    <source>
        <dbReference type="EMBL" id="AIQ11078.1"/>
    </source>
</evidence>
<dbReference type="RefSeq" id="WP_042205007.1">
    <property type="nucleotide sequence ID" value="NZ_CP009288.1"/>
</dbReference>
<keyword evidence="1" id="KW-0805">Transcription regulation</keyword>
<feature type="domain" description="HTH tetR-type" evidence="5">
    <location>
        <begin position="3"/>
        <end position="63"/>
    </location>
</feature>